<comment type="function">
    <text evidence="3">Regulates mitochondrial small subunit maturation by controlling 15S rRNA 5'-end processing. Localizes to the 5' precursor of the 15S rRNA in a position that is subsequently occupied by mS47 in the mature yeast mtSSU. Uses structure and sequence-specific RNA recognition, binding to a single-stranded region of the precursor and specifically recognizing bases -6 to -1. The exchange of Ccm1 for mS47 is coupled to the irreversible removal of precursor rRNA that is accompanied by conformational changes of the mitoribosomal proteins uS5m and mS26. These conformational changes signal completion of 5'-end rRNA processing through protection of the mature 5'-end of the 15S rRNA and stabilization of mS47. The removal of the 5' precursor together with the dissociation of Ccm1 may be catalyzed by the 5'-3' exoribonuclease Pet127. Involved in the specific removal of group I introns in mitochondrial encoded transcripts.</text>
</comment>
<organism evidence="6 7">
    <name type="scientific">Penicillium frequentans</name>
    <dbReference type="NCBI Taxonomy" id="3151616"/>
    <lineage>
        <taxon>Eukaryota</taxon>
        <taxon>Fungi</taxon>
        <taxon>Dikarya</taxon>
        <taxon>Ascomycota</taxon>
        <taxon>Pezizomycotina</taxon>
        <taxon>Eurotiomycetes</taxon>
        <taxon>Eurotiomycetidae</taxon>
        <taxon>Eurotiales</taxon>
        <taxon>Aspergillaceae</taxon>
        <taxon>Penicillium</taxon>
    </lineage>
</organism>
<evidence type="ECO:0000256" key="1">
    <source>
        <dbReference type="ARBA" id="ARBA00006192"/>
    </source>
</evidence>
<dbReference type="PANTHER" id="PTHR47447">
    <property type="entry name" value="OS03G0856100 PROTEIN"/>
    <property type="match status" value="1"/>
</dbReference>
<evidence type="ECO:0000313" key="7">
    <source>
        <dbReference type="Proteomes" id="UP001220324"/>
    </source>
</evidence>
<comment type="subunit">
    <text evidence="4">Binds to mitochondrial small subunit 15S rRNA.</text>
</comment>
<dbReference type="PANTHER" id="PTHR47447:SF17">
    <property type="entry name" value="OS12G0638900 PROTEIN"/>
    <property type="match status" value="1"/>
</dbReference>
<name>A0AAD6GIK2_9EURO</name>
<dbReference type="Gene3D" id="1.25.40.10">
    <property type="entry name" value="Tetratricopeptide repeat domain"/>
    <property type="match status" value="1"/>
</dbReference>
<feature type="region of interest" description="Disordered" evidence="5">
    <location>
        <begin position="373"/>
        <end position="440"/>
    </location>
</feature>
<feature type="compositionally biased region" description="Polar residues" evidence="5">
    <location>
        <begin position="379"/>
        <end position="394"/>
    </location>
</feature>
<comment type="caution">
    <text evidence="6">The sequence shown here is derived from an EMBL/GenBank/DDBJ whole genome shotgun (WGS) entry which is preliminary data.</text>
</comment>
<feature type="compositionally biased region" description="Basic and acidic residues" evidence="5">
    <location>
        <begin position="408"/>
        <end position="428"/>
    </location>
</feature>
<sequence length="758" mass="84972">MAITGAAWSRALRSRLLQQRLALGNASQQFELRTASKILRSYTTATAGQDEPHISADQDTSLASLSAPRSTFPDNASGRNSRRPKVSSGESEARKREDLLMEIAQQSSSHINRKHVRLEMEWVQDPLLLAQRVSMALRGGDPAMAVALAREATKQIPGTKFVVAWNRIFGYCFDNGHPKPALRFFNDMKKRAGKPNPQTFTILLMGLRKSSKVPGFNIVRTAEAIYNSISAENSGVERDIIHTNAMLSVCQYHGDMDSLWRIAGSLPEQGPGAPDMSTYTAILGTLLFAHRNKIKTMDASQIDHIFSLKAQLINDGKRIWADILYRWQNDGLPPDAHVVQSMAALLLEGASDHDYYDVFALYHQTMGIPIFSKRPPESARNTPTSTWKLKQTKMSEPPVEEDVPFVDENNRTLKLDKDGQKEEEPSIEREEENFDSLFDPLPIGPVPELQPGNKDLTVIQEACLNITQGSKSGYEYWKHLTSGSTSPHIEPDEVAAIQFLRLLRISRASNKAVEVVRGQLIQSGQMSGKIFHIALSVCRRDKHNHSCLMHANEIMDIMGKSLLLPDLRALQGYLELVQALSQQPDILMYLRGLGIEEGREARTLRTLGKKLQAKLHLFALATLRPHFAHLHEAMERGKPLSKSRWDTRNENSVPGALAVKIMARIRLMIDEVLKSEYSTFVSKAERRVLESESTMLKKYSDRDVITRLNSQTVFATQKQRSMYRARRSIPAVSGTCEPDEQKTEEALDSSSRPAKSEA</sequence>
<accession>A0AAD6GIK2</accession>
<dbReference type="InterPro" id="IPR002885">
    <property type="entry name" value="PPR_rpt"/>
</dbReference>
<evidence type="ECO:0008006" key="8">
    <source>
        <dbReference type="Google" id="ProtNLM"/>
    </source>
</evidence>
<evidence type="ECO:0000256" key="5">
    <source>
        <dbReference type="SAM" id="MobiDB-lite"/>
    </source>
</evidence>
<dbReference type="EMBL" id="JAQIZZ010000001">
    <property type="protein sequence ID" value="KAJ5556114.1"/>
    <property type="molecule type" value="Genomic_DNA"/>
</dbReference>
<proteinExistence type="inferred from homology"/>
<feature type="region of interest" description="Disordered" evidence="5">
    <location>
        <begin position="724"/>
        <end position="758"/>
    </location>
</feature>
<gene>
    <name evidence="6" type="ORF">N7494_000029</name>
</gene>
<evidence type="ECO:0000256" key="3">
    <source>
        <dbReference type="ARBA" id="ARBA00044493"/>
    </source>
</evidence>
<dbReference type="Pfam" id="PF13041">
    <property type="entry name" value="PPR_2"/>
    <property type="match status" value="1"/>
</dbReference>
<dbReference type="Proteomes" id="UP001220324">
    <property type="component" value="Unassembled WGS sequence"/>
</dbReference>
<feature type="compositionally biased region" description="Polar residues" evidence="5">
    <location>
        <begin position="748"/>
        <end position="758"/>
    </location>
</feature>
<dbReference type="AlphaFoldDB" id="A0AAD6GIK2"/>
<reference evidence="6 7" key="1">
    <citation type="journal article" date="2023" name="IMA Fungus">
        <title>Comparative genomic study of the Penicillium genus elucidates a diverse pangenome and 15 lateral gene transfer events.</title>
        <authorList>
            <person name="Petersen C."/>
            <person name="Sorensen T."/>
            <person name="Nielsen M.R."/>
            <person name="Sondergaard T.E."/>
            <person name="Sorensen J.L."/>
            <person name="Fitzpatrick D.A."/>
            <person name="Frisvad J.C."/>
            <person name="Nielsen K.L."/>
        </authorList>
    </citation>
    <scope>NUCLEOTIDE SEQUENCE [LARGE SCALE GENOMIC DNA]</scope>
    <source>
        <strain evidence="6 7">IBT 35679</strain>
    </source>
</reference>
<evidence type="ECO:0000256" key="2">
    <source>
        <dbReference type="ARBA" id="ARBA00022737"/>
    </source>
</evidence>
<keyword evidence="7" id="KW-1185">Reference proteome</keyword>
<keyword evidence="2" id="KW-0677">Repeat</keyword>
<evidence type="ECO:0000256" key="4">
    <source>
        <dbReference type="ARBA" id="ARBA00044511"/>
    </source>
</evidence>
<comment type="similarity">
    <text evidence="1">Belongs to the CCM1 family.</text>
</comment>
<feature type="compositionally biased region" description="Polar residues" evidence="5">
    <location>
        <begin position="57"/>
        <end position="79"/>
    </location>
</feature>
<protein>
    <recommendedName>
        <fullName evidence="8">Pentatricopeptide repeat protein</fullName>
    </recommendedName>
</protein>
<evidence type="ECO:0000313" key="6">
    <source>
        <dbReference type="EMBL" id="KAJ5556114.1"/>
    </source>
</evidence>
<dbReference type="InterPro" id="IPR011990">
    <property type="entry name" value="TPR-like_helical_dom_sf"/>
</dbReference>
<feature type="region of interest" description="Disordered" evidence="5">
    <location>
        <begin position="48"/>
        <end position="96"/>
    </location>
</feature>